<evidence type="ECO:0000313" key="3">
    <source>
        <dbReference type="Proteomes" id="UP000053558"/>
    </source>
</evidence>
<comment type="caution">
    <text evidence="2">The sequence shown here is derived from an EMBL/GenBank/DDBJ whole genome shotgun (WGS) entry which is preliminary data.</text>
</comment>
<keyword evidence="3" id="KW-1185">Reference proteome</keyword>
<dbReference type="RefSeq" id="XP_007767335.1">
    <property type="nucleotide sequence ID" value="XM_007769145.1"/>
</dbReference>
<feature type="transmembrane region" description="Helical" evidence="1">
    <location>
        <begin position="6"/>
        <end position="25"/>
    </location>
</feature>
<protein>
    <submittedName>
        <fullName evidence="2">Uncharacterized protein</fullName>
    </submittedName>
</protein>
<dbReference type="GeneID" id="19207610"/>
<keyword evidence="1" id="KW-1133">Transmembrane helix</keyword>
<keyword evidence="1" id="KW-0812">Transmembrane</keyword>
<dbReference type="KEGG" id="cput:CONPUDRAFT_53844"/>
<proteinExistence type="predicted"/>
<keyword evidence="1" id="KW-0472">Membrane</keyword>
<dbReference type="AlphaFoldDB" id="A0A5M3MRK7"/>
<dbReference type="EMBL" id="JH711577">
    <property type="protein sequence ID" value="EIW81707.1"/>
    <property type="molecule type" value="Genomic_DNA"/>
</dbReference>
<dbReference type="OrthoDB" id="2905268at2759"/>
<evidence type="ECO:0000313" key="2">
    <source>
        <dbReference type="EMBL" id="EIW81707.1"/>
    </source>
</evidence>
<organism evidence="2 3">
    <name type="scientific">Coniophora puteana (strain RWD-64-598)</name>
    <name type="common">Brown rot fungus</name>
    <dbReference type="NCBI Taxonomy" id="741705"/>
    <lineage>
        <taxon>Eukaryota</taxon>
        <taxon>Fungi</taxon>
        <taxon>Dikarya</taxon>
        <taxon>Basidiomycota</taxon>
        <taxon>Agaricomycotina</taxon>
        <taxon>Agaricomycetes</taxon>
        <taxon>Agaricomycetidae</taxon>
        <taxon>Boletales</taxon>
        <taxon>Coniophorineae</taxon>
        <taxon>Coniophoraceae</taxon>
        <taxon>Coniophora</taxon>
    </lineage>
</organism>
<evidence type="ECO:0000256" key="1">
    <source>
        <dbReference type="SAM" id="Phobius"/>
    </source>
</evidence>
<reference evidence="3" key="1">
    <citation type="journal article" date="2012" name="Science">
        <title>The Paleozoic origin of enzymatic lignin decomposition reconstructed from 31 fungal genomes.</title>
        <authorList>
            <person name="Floudas D."/>
            <person name="Binder M."/>
            <person name="Riley R."/>
            <person name="Barry K."/>
            <person name="Blanchette R.A."/>
            <person name="Henrissat B."/>
            <person name="Martinez A.T."/>
            <person name="Otillar R."/>
            <person name="Spatafora J.W."/>
            <person name="Yadav J.S."/>
            <person name="Aerts A."/>
            <person name="Benoit I."/>
            <person name="Boyd A."/>
            <person name="Carlson A."/>
            <person name="Copeland A."/>
            <person name="Coutinho P.M."/>
            <person name="de Vries R.P."/>
            <person name="Ferreira P."/>
            <person name="Findley K."/>
            <person name="Foster B."/>
            <person name="Gaskell J."/>
            <person name="Glotzer D."/>
            <person name="Gorecki P."/>
            <person name="Heitman J."/>
            <person name="Hesse C."/>
            <person name="Hori C."/>
            <person name="Igarashi K."/>
            <person name="Jurgens J.A."/>
            <person name="Kallen N."/>
            <person name="Kersten P."/>
            <person name="Kohler A."/>
            <person name="Kuees U."/>
            <person name="Kumar T.K.A."/>
            <person name="Kuo A."/>
            <person name="LaButti K."/>
            <person name="Larrondo L.F."/>
            <person name="Lindquist E."/>
            <person name="Ling A."/>
            <person name="Lombard V."/>
            <person name="Lucas S."/>
            <person name="Lundell T."/>
            <person name="Martin R."/>
            <person name="McLaughlin D.J."/>
            <person name="Morgenstern I."/>
            <person name="Morin E."/>
            <person name="Murat C."/>
            <person name="Nagy L.G."/>
            <person name="Nolan M."/>
            <person name="Ohm R.A."/>
            <person name="Patyshakuliyeva A."/>
            <person name="Rokas A."/>
            <person name="Ruiz-Duenas F.J."/>
            <person name="Sabat G."/>
            <person name="Salamov A."/>
            <person name="Samejima M."/>
            <person name="Schmutz J."/>
            <person name="Slot J.C."/>
            <person name="St John F."/>
            <person name="Stenlid J."/>
            <person name="Sun H."/>
            <person name="Sun S."/>
            <person name="Syed K."/>
            <person name="Tsang A."/>
            <person name="Wiebenga A."/>
            <person name="Young D."/>
            <person name="Pisabarro A."/>
            <person name="Eastwood D.C."/>
            <person name="Martin F."/>
            <person name="Cullen D."/>
            <person name="Grigoriev I.V."/>
            <person name="Hibbett D.S."/>
        </authorList>
    </citation>
    <scope>NUCLEOTIDE SEQUENCE [LARGE SCALE GENOMIC DNA]</scope>
    <source>
        <strain evidence="3">RWD-64-598 SS2</strain>
    </source>
</reference>
<feature type="transmembrane region" description="Helical" evidence="1">
    <location>
        <begin position="46"/>
        <end position="68"/>
    </location>
</feature>
<sequence length="91" mass="9883">LAFWSLSISVNVLLTLEITAYLLYARWRIQSIAATTMLTPYVSVSAMLIESAMLYTINGLILVISLALENPVQDLATPVLGQTQVSAVPSQ</sequence>
<accession>A0A5M3MRK7</accession>
<feature type="non-terminal residue" evidence="2">
    <location>
        <position position="1"/>
    </location>
</feature>
<dbReference type="Proteomes" id="UP000053558">
    <property type="component" value="Unassembled WGS sequence"/>
</dbReference>
<name>A0A5M3MRK7_CONPW</name>
<gene>
    <name evidence="2" type="ORF">CONPUDRAFT_53844</name>
</gene>